<reference evidence="2" key="1">
    <citation type="submission" date="2021-06" db="EMBL/GenBank/DDBJ databases">
        <authorList>
            <person name="Hodson N. C."/>
            <person name="Mongue J. A."/>
            <person name="Jaron S. K."/>
        </authorList>
    </citation>
    <scope>NUCLEOTIDE SEQUENCE</scope>
</reference>
<protein>
    <submittedName>
        <fullName evidence="2">Uncharacterized protein</fullName>
    </submittedName>
</protein>
<feature type="compositionally biased region" description="Basic and acidic residues" evidence="1">
    <location>
        <begin position="30"/>
        <end position="55"/>
    </location>
</feature>
<evidence type="ECO:0000313" key="3">
    <source>
        <dbReference type="Proteomes" id="UP000708208"/>
    </source>
</evidence>
<keyword evidence="3" id="KW-1185">Reference proteome</keyword>
<gene>
    <name evidence="2" type="ORF">AFUS01_LOCUS8861</name>
</gene>
<proteinExistence type="predicted"/>
<evidence type="ECO:0000256" key="1">
    <source>
        <dbReference type="SAM" id="MobiDB-lite"/>
    </source>
</evidence>
<dbReference type="Proteomes" id="UP000708208">
    <property type="component" value="Unassembled WGS sequence"/>
</dbReference>
<organism evidence="2 3">
    <name type="scientific">Allacma fusca</name>
    <dbReference type="NCBI Taxonomy" id="39272"/>
    <lineage>
        <taxon>Eukaryota</taxon>
        <taxon>Metazoa</taxon>
        <taxon>Ecdysozoa</taxon>
        <taxon>Arthropoda</taxon>
        <taxon>Hexapoda</taxon>
        <taxon>Collembola</taxon>
        <taxon>Symphypleona</taxon>
        <taxon>Sminthuridae</taxon>
        <taxon>Allacma</taxon>
    </lineage>
</organism>
<accession>A0A8J2P0E5</accession>
<sequence>MSMTIKGKWLKNTMQQILRPSVKLLINFKKQELPKGGRKDPQRARPTRRDGHEGISNDADEPVLRWLLQGEPEKGRDVKLLGLETRTKTLPGLKNLLNRLSYHRHSVYIPDISVRNLDGWRINGVAERI</sequence>
<dbReference type="EMBL" id="CAJVCH010062285">
    <property type="protein sequence ID" value="CAG7719539.1"/>
    <property type="molecule type" value="Genomic_DNA"/>
</dbReference>
<name>A0A8J2P0E5_9HEXA</name>
<dbReference type="AlphaFoldDB" id="A0A8J2P0E5"/>
<comment type="caution">
    <text evidence="2">The sequence shown here is derived from an EMBL/GenBank/DDBJ whole genome shotgun (WGS) entry which is preliminary data.</text>
</comment>
<feature type="region of interest" description="Disordered" evidence="1">
    <location>
        <begin position="30"/>
        <end position="61"/>
    </location>
</feature>
<evidence type="ECO:0000313" key="2">
    <source>
        <dbReference type="EMBL" id="CAG7719539.1"/>
    </source>
</evidence>